<dbReference type="Pfam" id="PF12890">
    <property type="entry name" value="DHOase"/>
    <property type="match status" value="1"/>
</dbReference>
<keyword evidence="6" id="KW-0665">Pyrimidine biosynthesis</keyword>
<dbReference type="InterPro" id="IPR002195">
    <property type="entry name" value="Dihydroorotase_CS"/>
</dbReference>
<dbReference type="InterPro" id="IPR032466">
    <property type="entry name" value="Metal_Hydrolase"/>
</dbReference>
<keyword evidence="9" id="KW-1185">Reference proteome</keyword>
<comment type="caution">
    <text evidence="8">The sequence shown here is derived from an EMBL/GenBank/DDBJ whole genome shotgun (WGS) entry which is preliminary data.</text>
</comment>
<dbReference type="Proteomes" id="UP000610862">
    <property type="component" value="Unassembled WGS sequence"/>
</dbReference>
<dbReference type="Gene3D" id="2.30.40.10">
    <property type="entry name" value="Urease, subunit C, domain 1"/>
    <property type="match status" value="1"/>
</dbReference>
<sequence>MRGNYERFIKVEDINIAERDHLGSVGIDISHFSNCHILPGLTDVHVHLREPGFLYKETMKSGTLSAAAGGFTDIFSMPNLDPCPDSLDNLKVQLDAIKKDAKVHVYPYGAITKGELGSEPADMEQMTEYVIGFTDDGRGVASEQMMKDAMIRAKALGKLIVAHCEDESFPKETSESEWKQLERDIKLIEQTGCSYHVCHVSTKESVDLIRAAKKEGLDITCETAPHYLTISNDEIEDSGRFKMNPPIKSREDKEALLAAIADGTIDMIATDHAPHSIEEKSKGFAGSAFGIVGMETALPVMYSKLVAPGIITMEKLIDLMYENPRKRFGFEVTPLREELKKNAPTFSIWDLEHEYVIDPEKFMTKGRSCPFEGWSVKGRCMMTVVDGNIVWKY</sequence>
<dbReference type="Gene3D" id="3.20.20.140">
    <property type="entry name" value="Metal-dependent hydrolases"/>
    <property type="match status" value="1"/>
</dbReference>
<dbReference type="InterPro" id="IPR050138">
    <property type="entry name" value="DHOase/Allantoinase_Hydrolase"/>
</dbReference>
<dbReference type="SUPFAM" id="SSF51338">
    <property type="entry name" value="Composite domain of metallo-dependent hydrolases"/>
    <property type="match status" value="1"/>
</dbReference>
<dbReference type="GO" id="GO:0006221">
    <property type="term" value="P:pyrimidine nucleotide biosynthetic process"/>
    <property type="evidence" value="ECO:0007669"/>
    <property type="project" value="UniProtKB-KW"/>
</dbReference>
<evidence type="ECO:0000313" key="9">
    <source>
        <dbReference type="Proteomes" id="UP000610862"/>
    </source>
</evidence>
<name>A0A926E7W3_9FIRM</name>
<dbReference type="GO" id="GO:0006145">
    <property type="term" value="P:purine nucleobase catabolic process"/>
    <property type="evidence" value="ECO:0007669"/>
    <property type="project" value="TreeGrafter"/>
</dbReference>
<dbReference type="GO" id="GO:0046872">
    <property type="term" value="F:metal ion binding"/>
    <property type="evidence" value="ECO:0007669"/>
    <property type="project" value="UniProtKB-KW"/>
</dbReference>
<proteinExistence type="inferred from homology"/>
<gene>
    <name evidence="8" type="ORF">H8692_09405</name>
</gene>
<dbReference type="NCBIfam" id="TIGR00857">
    <property type="entry name" value="pyrC_multi"/>
    <property type="match status" value="1"/>
</dbReference>
<dbReference type="InterPro" id="IPR024403">
    <property type="entry name" value="DHOase_cat"/>
</dbReference>
<comment type="similarity">
    <text evidence="3">Belongs to the metallo-dependent hydrolases superfamily. DHOase family. Class I DHOase subfamily.</text>
</comment>
<dbReference type="GO" id="GO:0004151">
    <property type="term" value="F:dihydroorotase activity"/>
    <property type="evidence" value="ECO:0007669"/>
    <property type="project" value="InterPro"/>
</dbReference>
<evidence type="ECO:0000256" key="6">
    <source>
        <dbReference type="ARBA" id="ARBA00022975"/>
    </source>
</evidence>
<dbReference type="GO" id="GO:0004038">
    <property type="term" value="F:allantoinase activity"/>
    <property type="evidence" value="ECO:0007669"/>
    <property type="project" value="TreeGrafter"/>
</dbReference>
<evidence type="ECO:0000256" key="1">
    <source>
        <dbReference type="ARBA" id="ARBA00001947"/>
    </source>
</evidence>
<organism evidence="8 9">
    <name type="scientific">Lentihominibacter hominis</name>
    <dbReference type="NCBI Taxonomy" id="2763645"/>
    <lineage>
        <taxon>Bacteria</taxon>
        <taxon>Bacillati</taxon>
        <taxon>Bacillota</taxon>
        <taxon>Clostridia</taxon>
        <taxon>Peptostreptococcales</taxon>
        <taxon>Anaerovoracaceae</taxon>
        <taxon>Lentihominibacter</taxon>
    </lineage>
</organism>
<dbReference type="InterPro" id="IPR011059">
    <property type="entry name" value="Metal-dep_hydrolase_composite"/>
</dbReference>
<evidence type="ECO:0000256" key="4">
    <source>
        <dbReference type="ARBA" id="ARBA00022723"/>
    </source>
</evidence>
<comment type="cofactor">
    <cofactor evidence="1">
        <name>Zn(2+)</name>
        <dbReference type="ChEBI" id="CHEBI:29105"/>
    </cofactor>
</comment>
<keyword evidence="4" id="KW-0479">Metal-binding</keyword>
<reference evidence="8" key="1">
    <citation type="submission" date="2020-08" db="EMBL/GenBank/DDBJ databases">
        <title>Genome public.</title>
        <authorList>
            <person name="Liu C."/>
            <person name="Sun Q."/>
        </authorList>
    </citation>
    <scope>NUCLEOTIDE SEQUENCE</scope>
    <source>
        <strain evidence="8">NSJ-24</strain>
    </source>
</reference>
<protein>
    <submittedName>
        <fullName evidence="8">Dihydroorotase</fullName>
    </submittedName>
</protein>
<dbReference type="PROSITE" id="PS00482">
    <property type="entry name" value="DIHYDROOROTASE_1"/>
    <property type="match status" value="1"/>
</dbReference>
<dbReference type="InterPro" id="IPR004722">
    <property type="entry name" value="DHOase"/>
</dbReference>
<evidence type="ECO:0000256" key="2">
    <source>
        <dbReference type="ARBA" id="ARBA00002368"/>
    </source>
</evidence>
<evidence type="ECO:0000256" key="5">
    <source>
        <dbReference type="ARBA" id="ARBA00022801"/>
    </source>
</evidence>
<dbReference type="EMBL" id="JACRTA010000003">
    <property type="protein sequence ID" value="MBC8568972.1"/>
    <property type="molecule type" value="Genomic_DNA"/>
</dbReference>
<dbReference type="PROSITE" id="PS00483">
    <property type="entry name" value="DIHYDROOROTASE_2"/>
    <property type="match status" value="1"/>
</dbReference>
<dbReference type="PANTHER" id="PTHR43668:SF2">
    <property type="entry name" value="ALLANTOINASE"/>
    <property type="match status" value="1"/>
</dbReference>
<dbReference type="PANTHER" id="PTHR43668">
    <property type="entry name" value="ALLANTOINASE"/>
    <property type="match status" value="1"/>
</dbReference>
<evidence type="ECO:0000256" key="3">
    <source>
        <dbReference type="ARBA" id="ARBA00010286"/>
    </source>
</evidence>
<comment type="function">
    <text evidence="2">Catalyzes the reversible cyclization of carbamoyl aspartate to dihydroorotate.</text>
</comment>
<feature type="domain" description="Dihydroorotase catalytic" evidence="7">
    <location>
        <begin position="37"/>
        <end position="205"/>
    </location>
</feature>
<dbReference type="RefSeq" id="WP_187525563.1">
    <property type="nucleotide sequence ID" value="NZ_JACRTA010000003.1"/>
</dbReference>
<evidence type="ECO:0000259" key="7">
    <source>
        <dbReference type="Pfam" id="PF12890"/>
    </source>
</evidence>
<dbReference type="CDD" id="cd01317">
    <property type="entry name" value="DHOase_IIa"/>
    <property type="match status" value="1"/>
</dbReference>
<dbReference type="SUPFAM" id="SSF51556">
    <property type="entry name" value="Metallo-dependent hydrolases"/>
    <property type="match status" value="1"/>
</dbReference>
<accession>A0A926E7W3</accession>
<dbReference type="GO" id="GO:0005737">
    <property type="term" value="C:cytoplasm"/>
    <property type="evidence" value="ECO:0007669"/>
    <property type="project" value="TreeGrafter"/>
</dbReference>
<keyword evidence="5" id="KW-0378">Hydrolase</keyword>
<dbReference type="AlphaFoldDB" id="A0A926E7W3"/>
<evidence type="ECO:0000313" key="8">
    <source>
        <dbReference type="EMBL" id="MBC8568972.1"/>
    </source>
</evidence>